<dbReference type="InterPro" id="IPR011048">
    <property type="entry name" value="Haem_d1_sf"/>
</dbReference>
<evidence type="ECO:0000259" key="3">
    <source>
        <dbReference type="Pfam" id="PF00656"/>
    </source>
</evidence>
<dbReference type="OrthoDB" id="491589at2"/>
<feature type="transmembrane region" description="Helical" evidence="2">
    <location>
        <begin position="375"/>
        <end position="392"/>
    </location>
</feature>
<reference evidence="5 6" key="1">
    <citation type="submission" date="2019-04" db="EMBL/GenBank/DDBJ databases">
        <title>Kribbella sp. NEAU-THZ 27 nov., a novel actinomycete isolated from soil.</title>
        <authorList>
            <person name="Duan L."/>
        </authorList>
    </citation>
    <scope>NUCLEOTIDE SEQUENCE [LARGE SCALE GENOMIC DNA]</scope>
    <source>
        <strain evidence="6">NEAU-THZ27</strain>
    </source>
</reference>
<dbReference type="NCBIfam" id="NF047832">
    <property type="entry name" value="caspase_w_EACC1"/>
    <property type="match status" value="1"/>
</dbReference>
<evidence type="ECO:0000313" key="5">
    <source>
        <dbReference type="EMBL" id="TKK76894.1"/>
    </source>
</evidence>
<organism evidence="5 6">
    <name type="scientific">Kribbella jiaozuonensis</name>
    <dbReference type="NCBI Taxonomy" id="2575441"/>
    <lineage>
        <taxon>Bacteria</taxon>
        <taxon>Bacillati</taxon>
        <taxon>Actinomycetota</taxon>
        <taxon>Actinomycetes</taxon>
        <taxon>Propionibacteriales</taxon>
        <taxon>Kribbellaceae</taxon>
        <taxon>Kribbella</taxon>
    </lineage>
</organism>
<dbReference type="InterPro" id="IPR048433">
    <property type="entry name" value="YNCE-like_beta-prop"/>
</dbReference>
<dbReference type="GO" id="GO:0004197">
    <property type="term" value="F:cysteine-type endopeptidase activity"/>
    <property type="evidence" value="ECO:0007669"/>
    <property type="project" value="InterPro"/>
</dbReference>
<evidence type="ECO:0000313" key="6">
    <source>
        <dbReference type="Proteomes" id="UP000305836"/>
    </source>
</evidence>
<dbReference type="GO" id="GO:0006508">
    <property type="term" value="P:proteolysis"/>
    <property type="evidence" value="ECO:0007669"/>
    <property type="project" value="InterPro"/>
</dbReference>
<dbReference type="InterPro" id="IPR051200">
    <property type="entry name" value="Host-pathogen_enzymatic-act"/>
</dbReference>
<dbReference type="InterPro" id="IPR011600">
    <property type="entry name" value="Pept_C14_caspase"/>
</dbReference>
<evidence type="ECO:0000259" key="4">
    <source>
        <dbReference type="Pfam" id="PF21783"/>
    </source>
</evidence>
<feature type="domain" description="Peptidase C14 caspase" evidence="3">
    <location>
        <begin position="3"/>
        <end position="233"/>
    </location>
</feature>
<dbReference type="Gene3D" id="2.130.10.10">
    <property type="entry name" value="YVTN repeat-like/Quinoprotein amine dehydrogenase"/>
    <property type="match status" value="2"/>
</dbReference>
<dbReference type="Gene3D" id="3.40.50.1460">
    <property type="match status" value="1"/>
</dbReference>
<dbReference type="SUPFAM" id="SSF52129">
    <property type="entry name" value="Caspase-like"/>
    <property type="match status" value="1"/>
</dbReference>
<feature type="transmembrane region" description="Helical" evidence="2">
    <location>
        <begin position="527"/>
        <end position="544"/>
    </location>
</feature>
<dbReference type="InterPro" id="IPR029030">
    <property type="entry name" value="Caspase-like_dom_sf"/>
</dbReference>
<dbReference type="InterPro" id="IPR011964">
    <property type="entry name" value="YVTN_b-propeller_repeat"/>
</dbReference>
<feature type="transmembrane region" description="Helical" evidence="2">
    <location>
        <begin position="351"/>
        <end position="369"/>
    </location>
</feature>
<feature type="transmembrane region" description="Helical" evidence="2">
    <location>
        <begin position="580"/>
        <end position="600"/>
    </location>
</feature>
<feature type="transmembrane region" description="Helical" evidence="2">
    <location>
        <begin position="550"/>
        <end position="568"/>
    </location>
</feature>
<dbReference type="PROSITE" id="PS00018">
    <property type="entry name" value="EF_HAND_1"/>
    <property type="match status" value="1"/>
</dbReference>
<dbReference type="Proteomes" id="UP000305836">
    <property type="component" value="Unassembled WGS sequence"/>
</dbReference>
<sequence length="903" mass="96287">MGRRRALLVATYEYEDTAMRRLVAPAQDAEALARVLEDPDIAGFEVEVLVNEPESRVGRAIARFYATSERDDLTLFYFSGHGLKDENGRLYLAMKDTEHDSPRFTGLPTQFVNEAVDESASRQKILILDCCYGGAYAVQQFAKADTAVHTKEALGGRGRTVLTASDSLQYAFEGSTIHGEAPQSVFTRHLVEGLRTGAADLDADGDITVDELYSYVYEAVVAEQPNQRPQQVAQIEGRTVIASNPGWQLPEYLATTLESPVPAIRQTALNPLGQLLQASNEHVRQTARAKLEELTDDDSRAISAAAQAYLDGPTVGPVAIPRVRRPAPAPTFGGAATATVRRWRDRVRLPTIDWPVFLLTVAAAGFAVVSAVLQASWYSIVVAAVLTVALIAQLRLREAGTSFVAGLSVPGLVSALLLTSRLTNLIPSGLQSLPGYLDAAAHVAWLAAGVVAFVRWRPGRPRPQLRLVLLGVVAAILVLVMVVDASRSGPHLLQPDLVRRLTPVVLGILGAELALACPLFNLGRPFFAGWVLGGFVVWIGLFNPAGGPTARSVILFAVWFLLGLVGVIRPAGTGLPTRRWLMAATVVAPAVLGGVAVAVVPPAPRSPIAIGLAVSPDSQFLYAADIGNARILRLSTTTRKQVGDALRVGTQPSRLALSPDGKMLYVANSGSDTISVIDVAAWKVVGQPIAVAPEPTELTVSVAAHRVYALSKKSQTITEVNTETMQTVGGPLASGPNPADIAVDEKGERLYVADSVNSVAVIDTKTRQPTRTPIKVNSQPHDLTPGRDGMLYVIGQSTYAVINTNVESTRPVPQELPDGARIGASDGKRLYILGTEGTDDVVQIVDLGKHQVVGSLTDDLGAAVELAVSPDGQRMYVSNFYQDGILVLDTVGPKVIGKIELQT</sequence>
<keyword evidence="2" id="KW-0472">Membrane</keyword>
<feature type="domain" description="YNCE-like beta-propeller" evidence="4">
    <location>
        <begin position="604"/>
        <end position="900"/>
    </location>
</feature>
<keyword evidence="2" id="KW-1133">Transmembrane helix</keyword>
<evidence type="ECO:0008006" key="7">
    <source>
        <dbReference type="Google" id="ProtNLM"/>
    </source>
</evidence>
<proteinExistence type="predicted"/>
<evidence type="ECO:0000256" key="1">
    <source>
        <dbReference type="ARBA" id="ARBA00022729"/>
    </source>
</evidence>
<dbReference type="AlphaFoldDB" id="A0A4U3LP01"/>
<dbReference type="Pfam" id="PF00656">
    <property type="entry name" value="Peptidase_C14"/>
    <property type="match status" value="1"/>
</dbReference>
<keyword evidence="1" id="KW-0732">Signal</keyword>
<dbReference type="InterPro" id="IPR015943">
    <property type="entry name" value="WD40/YVTN_repeat-like_dom_sf"/>
</dbReference>
<feature type="transmembrane region" description="Helical" evidence="2">
    <location>
        <begin position="399"/>
        <end position="419"/>
    </location>
</feature>
<dbReference type="PANTHER" id="PTHR47197">
    <property type="entry name" value="PROTEIN NIRF"/>
    <property type="match status" value="1"/>
</dbReference>
<keyword evidence="2" id="KW-0812">Transmembrane</keyword>
<name>A0A4U3LP01_9ACTN</name>
<evidence type="ECO:0000256" key="2">
    <source>
        <dbReference type="SAM" id="Phobius"/>
    </source>
</evidence>
<dbReference type="RefSeq" id="WP_137257758.1">
    <property type="nucleotide sequence ID" value="NZ_JBHSPQ010000003.1"/>
</dbReference>
<feature type="transmembrane region" description="Helical" evidence="2">
    <location>
        <begin position="465"/>
        <end position="483"/>
    </location>
</feature>
<dbReference type="EMBL" id="SZPZ01000004">
    <property type="protein sequence ID" value="TKK76894.1"/>
    <property type="molecule type" value="Genomic_DNA"/>
</dbReference>
<feature type="transmembrane region" description="Helical" evidence="2">
    <location>
        <begin position="503"/>
        <end position="520"/>
    </location>
</feature>
<dbReference type="SUPFAM" id="SSF51004">
    <property type="entry name" value="C-terminal (heme d1) domain of cytochrome cd1-nitrite reductase"/>
    <property type="match status" value="1"/>
</dbReference>
<dbReference type="Pfam" id="PF21783">
    <property type="entry name" value="YNCE"/>
    <property type="match status" value="1"/>
</dbReference>
<dbReference type="NCBIfam" id="TIGR02276">
    <property type="entry name" value="beta_rpt_yvtn"/>
    <property type="match status" value="1"/>
</dbReference>
<gene>
    <name evidence="5" type="ORF">FDA38_31690</name>
</gene>
<protein>
    <recommendedName>
        <fullName evidence="7">YVTN family beta-propeller protein</fullName>
    </recommendedName>
</protein>
<dbReference type="PANTHER" id="PTHR47197:SF3">
    <property type="entry name" value="DIHYDRO-HEME D1 DEHYDROGENASE"/>
    <property type="match status" value="1"/>
</dbReference>
<accession>A0A4U3LP01</accession>
<feature type="transmembrane region" description="Helical" evidence="2">
    <location>
        <begin position="439"/>
        <end position="456"/>
    </location>
</feature>
<dbReference type="InterPro" id="IPR018247">
    <property type="entry name" value="EF_Hand_1_Ca_BS"/>
</dbReference>
<comment type="caution">
    <text evidence="5">The sequence shown here is derived from an EMBL/GenBank/DDBJ whole genome shotgun (WGS) entry which is preliminary data.</text>
</comment>
<keyword evidence="6" id="KW-1185">Reference proteome</keyword>